<sequence>MNTMTSLSYETGVDSLPEEHLEIDQQKEFAVDMPELKSFEGSLDVLQQACYNPQQLVLTKLKHAILTDYSENQLSVVDRLAALETLQ</sequence>
<organism evidence="1 2">
    <name type="scientific">Anopheles albimanus</name>
    <name type="common">New world malaria mosquito</name>
    <dbReference type="NCBI Taxonomy" id="7167"/>
    <lineage>
        <taxon>Eukaryota</taxon>
        <taxon>Metazoa</taxon>
        <taxon>Ecdysozoa</taxon>
        <taxon>Arthropoda</taxon>
        <taxon>Hexapoda</taxon>
        <taxon>Insecta</taxon>
        <taxon>Pterygota</taxon>
        <taxon>Neoptera</taxon>
        <taxon>Endopterygota</taxon>
        <taxon>Diptera</taxon>
        <taxon>Nematocera</taxon>
        <taxon>Culicoidea</taxon>
        <taxon>Culicidae</taxon>
        <taxon>Anophelinae</taxon>
        <taxon>Anopheles</taxon>
    </lineage>
</organism>
<proteinExistence type="predicted"/>
<protein>
    <submittedName>
        <fullName evidence="1">Uncharacterized protein</fullName>
    </submittedName>
</protein>
<keyword evidence="2" id="KW-1185">Reference proteome</keyword>
<accession>A0A182FXM4</accession>
<reference evidence="1" key="2">
    <citation type="submission" date="2022-08" db="UniProtKB">
        <authorList>
            <consortium name="EnsemblMetazoa"/>
        </authorList>
    </citation>
    <scope>IDENTIFICATION</scope>
    <source>
        <strain evidence="1">STECLA/ALBI9_A</strain>
    </source>
</reference>
<dbReference type="VEuPathDB" id="VectorBase:AALB20_026858"/>
<dbReference type="EnsemblMetazoa" id="AALB014392-RA">
    <property type="protein sequence ID" value="AALB014392-PA"/>
    <property type="gene ID" value="AALB014392"/>
</dbReference>
<evidence type="ECO:0000313" key="2">
    <source>
        <dbReference type="Proteomes" id="UP000069272"/>
    </source>
</evidence>
<evidence type="ECO:0000313" key="1">
    <source>
        <dbReference type="EnsemblMetazoa" id="AALB014392-PA"/>
    </source>
</evidence>
<dbReference type="VEuPathDB" id="VectorBase:AALB014392"/>
<dbReference type="Proteomes" id="UP000069272">
    <property type="component" value="Chromosome 3R"/>
</dbReference>
<name>A0A182FXM4_ANOAL</name>
<reference evidence="1 2" key="1">
    <citation type="journal article" date="2017" name="G3 (Bethesda)">
        <title>The Physical Genome Mapping of Anopheles albimanus Corrected Scaffold Misassemblies and Identified Interarm Rearrangements in Genus Anopheles.</title>
        <authorList>
            <person name="Artemov G.N."/>
            <person name="Peery A.N."/>
            <person name="Jiang X."/>
            <person name="Tu Z."/>
            <person name="Stegniy V.N."/>
            <person name="Sharakhova M.V."/>
            <person name="Sharakhov I.V."/>
        </authorList>
    </citation>
    <scope>NUCLEOTIDE SEQUENCE [LARGE SCALE GENOMIC DNA]</scope>
    <source>
        <strain evidence="1 2">ALBI9_A</strain>
    </source>
</reference>
<dbReference type="AlphaFoldDB" id="A0A182FXM4"/>